<dbReference type="Pfam" id="PF01970">
    <property type="entry name" value="TctA"/>
    <property type="match status" value="1"/>
</dbReference>
<evidence type="ECO:0000313" key="3">
    <source>
        <dbReference type="EMBL" id="SUZ74829.1"/>
    </source>
</evidence>
<proteinExistence type="predicted"/>
<feature type="transmembrane region" description="Helical" evidence="1">
    <location>
        <begin position="107"/>
        <end position="130"/>
    </location>
</feature>
<dbReference type="AlphaFoldDB" id="A0A381Q8T0"/>
<evidence type="ECO:0000256" key="1">
    <source>
        <dbReference type="SAM" id="Phobius"/>
    </source>
</evidence>
<feature type="transmembrane region" description="Helical" evidence="1">
    <location>
        <begin position="348"/>
        <end position="372"/>
    </location>
</feature>
<feature type="transmembrane region" description="Helical" evidence="1">
    <location>
        <begin position="20"/>
        <end position="47"/>
    </location>
</feature>
<feature type="transmembrane region" description="Helical" evidence="1">
    <location>
        <begin position="166"/>
        <end position="187"/>
    </location>
</feature>
<dbReference type="EMBL" id="UINC01001224">
    <property type="protein sequence ID" value="SUZ74829.1"/>
    <property type="molecule type" value="Genomic_DNA"/>
</dbReference>
<protein>
    <recommendedName>
        <fullName evidence="2">DUF112 domain-containing protein</fullName>
    </recommendedName>
</protein>
<dbReference type="PANTHER" id="PTHR35342:SF5">
    <property type="entry name" value="TRICARBOXYLIC TRANSPORT PROTEIN"/>
    <property type="match status" value="1"/>
</dbReference>
<evidence type="ECO:0000259" key="2">
    <source>
        <dbReference type="Pfam" id="PF01970"/>
    </source>
</evidence>
<feature type="transmembrane region" description="Helical" evidence="1">
    <location>
        <begin position="457"/>
        <end position="477"/>
    </location>
</feature>
<keyword evidence="1" id="KW-0812">Transmembrane</keyword>
<dbReference type="InterPro" id="IPR002823">
    <property type="entry name" value="DUF112_TM"/>
</dbReference>
<feature type="transmembrane region" description="Helical" evidence="1">
    <location>
        <begin position="257"/>
        <end position="278"/>
    </location>
</feature>
<accession>A0A381Q8T0</accession>
<feature type="transmembrane region" description="Helical" evidence="1">
    <location>
        <begin position="407"/>
        <end position="436"/>
    </location>
</feature>
<organism evidence="3">
    <name type="scientific">marine metagenome</name>
    <dbReference type="NCBI Taxonomy" id="408172"/>
    <lineage>
        <taxon>unclassified sequences</taxon>
        <taxon>metagenomes</taxon>
        <taxon>ecological metagenomes</taxon>
    </lineage>
</organism>
<keyword evidence="1" id="KW-1133">Transmembrane helix</keyword>
<keyword evidence="1" id="KW-0472">Membrane</keyword>
<feature type="domain" description="DUF112" evidence="2">
    <location>
        <begin position="18"/>
        <end position="432"/>
    </location>
</feature>
<feature type="transmembrane region" description="Helical" evidence="1">
    <location>
        <begin position="142"/>
        <end position="160"/>
    </location>
</feature>
<gene>
    <name evidence="3" type="ORF">METZ01_LOCUS27683</name>
</gene>
<sequence length="494" mass="51839">VWEGISTGIATALDPINLCWVVIGCVTGTFIGMIPGLGPITAIALMIPISYGLDPAAGLIMMAGVYYGAVFGGSTSSILVNAPGVASTVATSFDGYPMARAGQAGRALAIAAYSSFVGGSLGAIALLLFASSLAAIAIQFQSPDYALIVVIALSSIAAFADRGQILTSLIATVIGLMLGTIGTDPAAGVQRFTFGQLDLLDGIPFILLAMSTFALAEAFRMTTDRSAGPMRSPGQKNVRLHPGDVREMAPTVSRSSILGFLVGVLPGAGATLASFIAYDTERRLRKKENRVRGIAAPESANNAACTGSFVPLLTLGIPGSGTTAILLGVMLSYGIQPGPRLLETEPDVFWGVIVSMYIGNLILLALNLPLIPYISRVIYLSRKILIPFVISLSMLGVYLTTMNPFDIFLMLGIGLAAFLLRSAGFPLAPLLLGFILSGMLEENLRRTLYLSEGSLTIFFQSPLSTTLLAVCFVVWAIPLARTAHDLRRGGNPRN</sequence>
<dbReference type="PANTHER" id="PTHR35342">
    <property type="entry name" value="TRICARBOXYLIC TRANSPORT PROTEIN"/>
    <property type="match status" value="1"/>
</dbReference>
<feature type="transmembrane region" description="Helical" evidence="1">
    <location>
        <begin position="384"/>
        <end position="401"/>
    </location>
</feature>
<feature type="non-terminal residue" evidence="3">
    <location>
        <position position="1"/>
    </location>
</feature>
<feature type="transmembrane region" description="Helical" evidence="1">
    <location>
        <begin position="59"/>
        <end position="80"/>
    </location>
</feature>
<reference evidence="3" key="1">
    <citation type="submission" date="2018-05" db="EMBL/GenBank/DDBJ databases">
        <authorList>
            <person name="Lanie J.A."/>
            <person name="Ng W.-L."/>
            <person name="Kazmierczak K.M."/>
            <person name="Andrzejewski T.M."/>
            <person name="Davidsen T.M."/>
            <person name="Wayne K.J."/>
            <person name="Tettelin H."/>
            <person name="Glass J.I."/>
            <person name="Rusch D."/>
            <person name="Podicherti R."/>
            <person name="Tsui H.-C.T."/>
            <person name="Winkler M.E."/>
        </authorList>
    </citation>
    <scope>NUCLEOTIDE SEQUENCE</scope>
</reference>
<feature type="transmembrane region" description="Helical" evidence="1">
    <location>
        <begin position="312"/>
        <end position="336"/>
    </location>
</feature>
<name>A0A381Q8T0_9ZZZZ</name>